<proteinExistence type="predicted"/>
<evidence type="ECO:0000313" key="1">
    <source>
        <dbReference type="EMBL" id="KAJ2670475.1"/>
    </source>
</evidence>
<sequence length="434" mass="48501">MIAAELRLEAPPEIGKKDEYPPDSVIATLLHLKAVLDNIDKKSNKPATNSIESYYYEWKNISDETSRMCCKQWVARTASRAMVRWMDYSQAEENNSWESAVELAHDVMALVDEYGTVKHKYRHVLLWKSDGTKIQAKGGGIYVRELGFEQADIGGQTWNAAVLLARRIARGIIDISKHARCIELGCGTGLLGFTIAHLFEKCAESADKTQKSDKIVVMTDYLPTIIEAVKVGARENELLGPGIVDPVLLDWFDMAKRARLMQDLDHVPLPTAHYLDKSEIGELASNDKARHMSAKRLDPVCSKGAFDLVVAADVLYEVEQCLVIPRLADFLLAQVLDNEEWKTTEAAPQFIVTTPLRSTHWTEVAAFEAEMAKIPTLTLKSKDDASRAEDMATWVASIATSEQCLAADIKEAMVDDAKDSRKYRTYIFERCGLA</sequence>
<dbReference type="EMBL" id="JANBTW010000123">
    <property type="protein sequence ID" value="KAJ2670475.1"/>
    <property type="molecule type" value="Genomic_DNA"/>
</dbReference>
<evidence type="ECO:0000313" key="2">
    <source>
        <dbReference type="Proteomes" id="UP001151518"/>
    </source>
</evidence>
<dbReference type="Gene3D" id="3.40.50.150">
    <property type="entry name" value="Vaccinia Virus protein VP39"/>
    <property type="match status" value="1"/>
</dbReference>
<organism evidence="1 2">
    <name type="scientific">Coemansia spiralis</name>
    <dbReference type="NCBI Taxonomy" id="417178"/>
    <lineage>
        <taxon>Eukaryota</taxon>
        <taxon>Fungi</taxon>
        <taxon>Fungi incertae sedis</taxon>
        <taxon>Zoopagomycota</taxon>
        <taxon>Kickxellomycotina</taxon>
        <taxon>Kickxellomycetes</taxon>
        <taxon>Kickxellales</taxon>
        <taxon>Kickxellaceae</taxon>
        <taxon>Coemansia</taxon>
    </lineage>
</organism>
<dbReference type="InterPro" id="IPR029063">
    <property type="entry name" value="SAM-dependent_MTases_sf"/>
</dbReference>
<dbReference type="Proteomes" id="UP001151518">
    <property type="component" value="Unassembled WGS sequence"/>
</dbReference>
<dbReference type="OrthoDB" id="443981at2759"/>
<dbReference type="SUPFAM" id="SSF53335">
    <property type="entry name" value="S-adenosyl-L-methionine-dependent methyltransferases"/>
    <property type="match status" value="1"/>
</dbReference>
<gene>
    <name evidence="1" type="ORF">GGI25_005831</name>
</gene>
<dbReference type="InterPro" id="IPR019410">
    <property type="entry name" value="Methyltransf_16"/>
</dbReference>
<dbReference type="AlphaFoldDB" id="A0A9W8G3Y9"/>
<accession>A0A9W8G3Y9</accession>
<comment type="caution">
    <text evidence="1">The sequence shown here is derived from an EMBL/GenBank/DDBJ whole genome shotgun (WGS) entry which is preliminary data.</text>
</comment>
<reference evidence="1" key="1">
    <citation type="submission" date="2022-07" db="EMBL/GenBank/DDBJ databases">
        <title>Phylogenomic reconstructions and comparative analyses of Kickxellomycotina fungi.</title>
        <authorList>
            <person name="Reynolds N.K."/>
            <person name="Stajich J.E."/>
            <person name="Barry K."/>
            <person name="Grigoriev I.V."/>
            <person name="Crous P."/>
            <person name="Smith M.E."/>
        </authorList>
    </citation>
    <scope>NUCLEOTIDE SEQUENCE</scope>
    <source>
        <strain evidence="1">NRRL 3115</strain>
    </source>
</reference>
<name>A0A9W8G3Y9_9FUNG</name>
<dbReference type="Pfam" id="PF10294">
    <property type="entry name" value="Methyltransf_16"/>
    <property type="match status" value="1"/>
</dbReference>
<dbReference type="PANTHER" id="PTHR14614">
    <property type="entry name" value="HEPATOCELLULAR CARCINOMA-ASSOCIATED ANTIGEN"/>
    <property type="match status" value="1"/>
</dbReference>
<protein>
    <submittedName>
        <fullName evidence="1">Uncharacterized protein</fullName>
    </submittedName>
</protein>